<reference evidence="2 3" key="1">
    <citation type="submission" date="2022-04" db="EMBL/GenBank/DDBJ databases">
        <title>Positive selection, recombination, and allopatry shape intraspecific diversity of widespread and dominant cyanobacteria.</title>
        <authorList>
            <person name="Wei J."/>
            <person name="Shu W."/>
            <person name="Hu C."/>
        </authorList>
    </citation>
    <scope>NUCLEOTIDE SEQUENCE [LARGE SCALE GENOMIC DNA]</scope>
    <source>
        <strain evidence="2 3">GB2-A5</strain>
    </source>
</reference>
<protein>
    <submittedName>
        <fullName evidence="2">DUF4351 domain-containing protein</fullName>
    </submittedName>
</protein>
<accession>A0ABV0JLJ3</accession>
<evidence type="ECO:0000313" key="3">
    <source>
        <dbReference type="Proteomes" id="UP001442494"/>
    </source>
</evidence>
<dbReference type="RefSeq" id="WP_190418862.1">
    <property type="nucleotide sequence ID" value="NZ_JAMPKK010000005.1"/>
</dbReference>
<organism evidence="2 3">
    <name type="scientific">Funiculus sociatus GB2-A5</name>
    <dbReference type="NCBI Taxonomy" id="2933946"/>
    <lineage>
        <taxon>Bacteria</taxon>
        <taxon>Bacillati</taxon>
        <taxon>Cyanobacteriota</taxon>
        <taxon>Cyanophyceae</taxon>
        <taxon>Coleofasciculales</taxon>
        <taxon>Coleofasciculaceae</taxon>
        <taxon>Funiculus</taxon>
    </lineage>
</organism>
<dbReference type="InterPro" id="IPR025587">
    <property type="entry name" value="DUF4351"/>
</dbReference>
<sequence>MRESVIYQDIIQKGREEGREEGKQEEALRMVMRSLTRLCGTLDSNLQRRIEALSVTQLEDLNEALLDFADATDLEDWLQEYQER</sequence>
<gene>
    <name evidence="2" type="ORF">NDI37_03710</name>
</gene>
<evidence type="ECO:0000313" key="2">
    <source>
        <dbReference type="EMBL" id="MEP0863571.1"/>
    </source>
</evidence>
<name>A0ABV0JLJ3_9CYAN</name>
<dbReference type="PANTHER" id="PTHR35586:SF1">
    <property type="entry name" value="SLL1691 PROTEIN"/>
    <property type="match status" value="1"/>
</dbReference>
<keyword evidence="3" id="KW-1185">Reference proteome</keyword>
<dbReference type="Pfam" id="PF14261">
    <property type="entry name" value="DUF4351"/>
    <property type="match status" value="1"/>
</dbReference>
<dbReference type="Proteomes" id="UP001442494">
    <property type="component" value="Unassembled WGS sequence"/>
</dbReference>
<feature type="domain" description="DUF4351" evidence="1">
    <location>
        <begin position="20"/>
        <end position="78"/>
    </location>
</feature>
<dbReference type="PANTHER" id="PTHR35586">
    <property type="entry name" value="SLL1691 PROTEIN"/>
    <property type="match status" value="1"/>
</dbReference>
<dbReference type="EMBL" id="JAMPKK010000005">
    <property type="protein sequence ID" value="MEP0863571.1"/>
    <property type="molecule type" value="Genomic_DNA"/>
</dbReference>
<evidence type="ECO:0000259" key="1">
    <source>
        <dbReference type="Pfam" id="PF14261"/>
    </source>
</evidence>
<comment type="caution">
    <text evidence="2">The sequence shown here is derived from an EMBL/GenBank/DDBJ whole genome shotgun (WGS) entry which is preliminary data.</text>
</comment>
<proteinExistence type="predicted"/>